<keyword evidence="10" id="KW-0966">Cell projection</keyword>
<evidence type="ECO:0000256" key="2">
    <source>
        <dbReference type="ARBA" id="ARBA00004611"/>
    </source>
</evidence>
<keyword evidence="9" id="KW-0206">Cytoskeleton</keyword>
<comment type="caution">
    <text evidence="15">The sequence shown here is derived from an EMBL/GenBank/DDBJ whole genome shotgun (WGS) entry which is preliminary data.</text>
</comment>
<dbReference type="PANTHER" id="PTHR45973:SF12">
    <property type="entry name" value="DYNEIN REGULATORY COMPLEX SUBUNIT 3"/>
    <property type="match status" value="1"/>
</dbReference>
<evidence type="ECO:0000313" key="16">
    <source>
        <dbReference type="Proteomes" id="UP001162156"/>
    </source>
</evidence>
<keyword evidence="5" id="KW-0677">Repeat</keyword>
<accession>A0AAV8WKH2</accession>
<dbReference type="EMBL" id="JANEYF010005704">
    <property type="protein sequence ID" value="KAJ8927249.1"/>
    <property type="molecule type" value="Genomic_DNA"/>
</dbReference>
<proteinExistence type="inferred from homology"/>
<dbReference type="Proteomes" id="UP001162156">
    <property type="component" value="Unassembled WGS sequence"/>
</dbReference>
<keyword evidence="16" id="KW-1185">Reference proteome</keyword>
<dbReference type="InterPro" id="IPR032675">
    <property type="entry name" value="LRR_dom_sf"/>
</dbReference>
<evidence type="ECO:0000256" key="10">
    <source>
        <dbReference type="ARBA" id="ARBA00023273"/>
    </source>
</evidence>
<evidence type="ECO:0000256" key="8">
    <source>
        <dbReference type="ARBA" id="ARBA00023069"/>
    </source>
</evidence>
<gene>
    <name evidence="15" type="ORF">NQ314_020300</name>
</gene>
<evidence type="ECO:0000256" key="14">
    <source>
        <dbReference type="SAM" id="Coils"/>
    </source>
</evidence>
<evidence type="ECO:0000256" key="1">
    <source>
        <dbReference type="ARBA" id="ARBA00003843"/>
    </source>
</evidence>
<sequence>MENLQTLVTLRELDLSFNKISKIENLETLVNLEKLSFYENLIETIENMENLKKLSVFSIGKNKISDWENIHYLRKFSKLSSLNMAHNPCAEEDNFRVFIAAFLPKLVYYEYIRLEEAEREEGIELFERQLNNLQKIEDEENAKVAIIEKERADAEVHSLSFVEYLNTRHLFDEMFQEDIEGKALLEIGEEVKEFYVEYEEQFIHFCKQVFQVGQKHYVVRKEEVDQFLNTVESAKKQNQEESIEHMERFMERKGTIFQEIRYLQHQLDNERIEELEYNDTIDMYAEEFTGLIHDTWKKLMKMELQLYEQVDEVNQNFGHTLNDLINGFLEESQGIFSIIRALEVTYAENVGDAAGRLLTNANLNEEIVIPEALVDILAKTWLENFNTGLIKDEIKRNRYKLLEINHFLDIQREEFEELTADNTIVLDADELEI</sequence>
<dbReference type="Pfam" id="PF14580">
    <property type="entry name" value="LRR_9"/>
    <property type="match status" value="1"/>
</dbReference>
<evidence type="ECO:0000256" key="4">
    <source>
        <dbReference type="ARBA" id="ARBA00022614"/>
    </source>
</evidence>
<dbReference type="AlphaFoldDB" id="A0AAV8WKH2"/>
<evidence type="ECO:0000256" key="5">
    <source>
        <dbReference type="ARBA" id="ARBA00022737"/>
    </source>
</evidence>
<comment type="similarity">
    <text evidence="12">Belongs to the DRC3 family.</text>
</comment>
<dbReference type="InterPro" id="IPR001611">
    <property type="entry name" value="Leu-rich_rpt"/>
</dbReference>
<comment type="subcellular location">
    <subcellularLocation>
        <location evidence="2">Cytoplasm</location>
        <location evidence="2">Cytoskeleton</location>
        <location evidence="2">Flagellum axoneme</location>
    </subcellularLocation>
</comment>
<keyword evidence="8" id="KW-0969">Cilium</keyword>
<dbReference type="Gene3D" id="3.80.10.10">
    <property type="entry name" value="Ribonuclease Inhibitor"/>
    <property type="match status" value="1"/>
</dbReference>
<dbReference type="PANTHER" id="PTHR45973">
    <property type="entry name" value="PROTEIN PHOSPHATASE 1 REGULATORY SUBUNIT SDS22-RELATED"/>
    <property type="match status" value="1"/>
</dbReference>
<evidence type="ECO:0000256" key="6">
    <source>
        <dbReference type="ARBA" id="ARBA00022846"/>
    </source>
</evidence>
<dbReference type="GO" id="GO:0005929">
    <property type="term" value="C:cilium"/>
    <property type="evidence" value="ECO:0007669"/>
    <property type="project" value="TreeGrafter"/>
</dbReference>
<reference evidence="15" key="1">
    <citation type="journal article" date="2023" name="Insect Mol. Biol.">
        <title>Genome sequencing provides insights into the evolution of gene families encoding plant cell wall-degrading enzymes in longhorned beetles.</title>
        <authorList>
            <person name="Shin N.R."/>
            <person name="Okamura Y."/>
            <person name="Kirsch R."/>
            <person name="Pauchet Y."/>
        </authorList>
    </citation>
    <scope>NUCLEOTIDE SEQUENCE</scope>
    <source>
        <strain evidence="15">RBIC_L_NR</strain>
    </source>
</reference>
<protein>
    <recommendedName>
        <fullName evidence="11">Dynein axonemal assembly factor 1 homolog</fullName>
    </recommendedName>
    <alternativeName>
        <fullName evidence="13">Dynein regulatory complex subunit 3</fullName>
    </alternativeName>
</protein>
<evidence type="ECO:0000256" key="7">
    <source>
        <dbReference type="ARBA" id="ARBA00023054"/>
    </source>
</evidence>
<evidence type="ECO:0000256" key="9">
    <source>
        <dbReference type="ARBA" id="ARBA00023212"/>
    </source>
</evidence>
<keyword evidence="7 14" id="KW-0175">Coiled coil</keyword>
<dbReference type="SMART" id="SM00365">
    <property type="entry name" value="LRR_SD22"/>
    <property type="match status" value="3"/>
</dbReference>
<dbReference type="PROSITE" id="PS51450">
    <property type="entry name" value="LRR"/>
    <property type="match status" value="2"/>
</dbReference>
<feature type="coiled-coil region" evidence="14">
    <location>
        <begin position="123"/>
        <end position="150"/>
    </location>
</feature>
<name>A0AAV8WKH2_9CUCU</name>
<dbReference type="SUPFAM" id="SSF52058">
    <property type="entry name" value="L domain-like"/>
    <property type="match status" value="1"/>
</dbReference>
<evidence type="ECO:0000256" key="12">
    <source>
        <dbReference type="ARBA" id="ARBA00038378"/>
    </source>
</evidence>
<dbReference type="InterPro" id="IPR050576">
    <property type="entry name" value="Cilia_flagella_integrity"/>
</dbReference>
<evidence type="ECO:0000256" key="3">
    <source>
        <dbReference type="ARBA" id="ARBA00022490"/>
    </source>
</evidence>
<keyword evidence="6" id="KW-0282">Flagellum</keyword>
<keyword evidence="3" id="KW-0963">Cytoplasm</keyword>
<organism evidence="15 16">
    <name type="scientific">Rhamnusium bicolor</name>
    <dbReference type="NCBI Taxonomy" id="1586634"/>
    <lineage>
        <taxon>Eukaryota</taxon>
        <taxon>Metazoa</taxon>
        <taxon>Ecdysozoa</taxon>
        <taxon>Arthropoda</taxon>
        <taxon>Hexapoda</taxon>
        <taxon>Insecta</taxon>
        <taxon>Pterygota</taxon>
        <taxon>Neoptera</taxon>
        <taxon>Endopterygota</taxon>
        <taxon>Coleoptera</taxon>
        <taxon>Polyphaga</taxon>
        <taxon>Cucujiformia</taxon>
        <taxon>Chrysomeloidea</taxon>
        <taxon>Cerambycidae</taxon>
        <taxon>Lepturinae</taxon>
        <taxon>Rhagiini</taxon>
        <taxon>Rhamnusium</taxon>
    </lineage>
</organism>
<evidence type="ECO:0000256" key="11">
    <source>
        <dbReference type="ARBA" id="ARBA00024433"/>
    </source>
</evidence>
<evidence type="ECO:0000256" key="13">
    <source>
        <dbReference type="ARBA" id="ARBA00040950"/>
    </source>
</evidence>
<evidence type="ECO:0000313" key="15">
    <source>
        <dbReference type="EMBL" id="KAJ8927249.1"/>
    </source>
</evidence>
<comment type="function">
    <text evidence="1">Cilium-specific protein required for cilia structures.</text>
</comment>
<keyword evidence="4" id="KW-0433">Leucine-rich repeat</keyword>